<evidence type="ECO:0000313" key="2">
    <source>
        <dbReference type="Proteomes" id="UP001148662"/>
    </source>
</evidence>
<evidence type="ECO:0000313" key="1">
    <source>
        <dbReference type="EMBL" id="KAJ3532616.1"/>
    </source>
</evidence>
<accession>A0ACC1S5M0</accession>
<protein>
    <submittedName>
        <fullName evidence="1">Uncharacterized protein</fullName>
    </submittedName>
</protein>
<dbReference type="Proteomes" id="UP001148662">
    <property type="component" value="Unassembled WGS sequence"/>
</dbReference>
<keyword evidence="2" id="KW-1185">Reference proteome</keyword>
<proteinExistence type="predicted"/>
<name>A0ACC1S5M0_9APHY</name>
<gene>
    <name evidence="1" type="ORF">NM688_g7394</name>
</gene>
<organism evidence="1 2">
    <name type="scientific">Phlebia brevispora</name>
    <dbReference type="NCBI Taxonomy" id="194682"/>
    <lineage>
        <taxon>Eukaryota</taxon>
        <taxon>Fungi</taxon>
        <taxon>Dikarya</taxon>
        <taxon>Basidiomycota</taxon>
        <taxon>Agaricomycotina</taxon>
        <taxon>Agaricomycetes</taxon>
        <taxon>Polyporales</taxon>
        <taxon>Meruliaceae</taxon>
        <taxon>Phlebia</taxon>
    </lineage>
</organism>
<dbReference type="EMBL" id="JANHOG010001721">
    <property type="protein sequence ID" value="KAJ3532616.1"/>
    <property type="molecule type" value="Genomic_DNA"/>
</dbReference>
<comment type="caution">
    <text evidence="1">The sequence shown here is derived from an EMBL/GenBank/DDBJ whole genome shotgun (WGS) entry which is preliminary data.</text>
</comment>
<sequence>MASELGRLVEKLDLARFAVYQPSTPRKAPDTEQFLRDAPDSSRHLHSAREGFLEEIEKEFYFLPGLLVTPPRAMHSMFLRSCRKASPLAGWWDARVNLDRCLGSR</sequence>
<reference evidence="1" key="1">
    <citation type="submission" date="2022-07" db="EMBL/GenBank/DDBJ databases">
        <title>Genome Sequence of Phlebia brevispora.</title>
        <authorList>
            <person name="Buettner E."/>
        </authorList>
    </citation>
    <scope>NUCLEOTIDE SEQUENCE</scope>
    <source>
        <strain evidence="1">MPL23</strain>
    </source>
</reference>